<dbReference type="EMBL" id="LR134405">
    <property type="protein sequence ID" value="VEH66648.1"/>
    <property type="molecule type" value="Genomic_DNA"/>
</dbReference>
<organism evidence="1 2">
    <name type="scientific">Rodentibacter pneumotropicus</name>
    <dbReference type="NCBI Taxonomy" id="758"/>
    <lineage>
        <taxon>Bacteria</taxon>
        <taxon>Pseudomonadati</taxon>
        <taxon>Pseudomonadota</taxon>
        <taxon>Gammaproteobacteria</taxon>
        <taxon>Pasteurellales</taxon>
        <taxon>Pasteurellaceae</taxon>
        <taxon>Rodentibacter</taxon>
    </lineage>
</organism>
<dbReference type="STRING" id="758.GCA_000730685_00020"/>
<gene>
    <name evidence="1" type="ORF">NCTC8284_01820</name>
</gene>
<evidence type="ECO:0000313" key="2">
    <source>
        <dbReference type="Proteomes" id="UP000278733"/>
    </source>
</evidence>
<reference evidence="1 2" key="1">
    <citation type="submission" date="2018-12" db="EMBL/GenBank/DDBJ databases">
        <authorList>
            <consortium name="Pathogen Informatics"/>
        </authorList>
    </citation>
    <scope>NUCLEOTIDE SEQUENCE [LARGE SCALE GENOMIC DNA]</scope>
    <source>
        <strain evidence="1 2">NCTC8284</strain>
    </source>
</reference>
<protein>
    <submittedName>
        <fullName evidence="1">Uncharacterized protein</fullName>
    </submittedName>
</protein>
<name>A0A3S4U021_9PAST</name>
<dbReference type="AlphaFoldDB" id="A0A3S4U021"/>
<dbReference type="KEGG" id="rpne:NCTC8284_01820"/>
<dbReference type="Proteomes" id="UP000278733">
    <property type="component" value="Chromosome"/>
</dbReference>
<sequence length="36" mass="4134">MFKKGLKIVLAVFVIISAYQLDLTHDYDGKISHIQQ</sequence>
<accession>A0A3S4U021</accession>
<evidence type="ECO:0000313" key="1">
    <source>
        <dbReference type="EMBL" id="VEH66648.1"/>
    </source>
</evidence>
<proteinExistence type="predicted"/>